<protein>
    <submittedName>
        <fullName evidence="2">Uncharacterized protein</fullName>
    </submittedName>
</protein>
<feature type="region of interest" description="Disordered" evidence="1">
    <location>
        <begin position="49"/>
        <end position="74"/>
    </location>
</feature>
<feature type="region of interest" description="Disordered" evidence="1">
    <location>
        <begin position="1"/>
        <end position="33"/>
    </location>
</feature>
<accession>A0A8J6CFA1</accession>
<organism evidence="2 3">
    <name type="scientific">Diacronema lutheri</name>
    <name type="common">Unicellular marine alga</name>
    <name type="synonym">Monochrysis lutheri</name>
    <dbReference type="NCBI Taxonomy" id="2081491"/>
    <lineage>
        <taxon>Eukaryota</taxon>
        <taxon>Haptista</taxon>
        <taxon>Haptophyta</taxon>
        <taxon>Pavlovophyceae</taxon>
        <taxon>Pavlovales</taxon>
        <taxon>Pavlovaceae</taxon>
        <taxon>Diacronema</taxon>
    </lineage>
</organism>
<gene>
    <name evidence="2" type="ORF">KFE25_006847</name>
</gene>
<feature type="compositionally biased region" description="Basic residues" evidence="1">
    <location>
        <begin position="49"/>
        <end position="61"/>
    </location>
</feature>
<proteinExistence type="predicted"/>
<sequence length="74" mass="7853">MVSCGGGAINKDTPKKSKAFTRPRSVNKKRQLRVQKAVAATSIAARGISKKKQRLLAKRKGKDGDAKGGDAMAD</sequence>
<evidence type="ECO:0000313" key="3">
    <source>
        <dbReference type="Proteomes" id="UP000751190"/>
    </source>
</evidence>
<dbReference type="AlphaFoldDB" id="A0A8J6CFA1"/>
<keyword evidence="3" id="KW-1185">Reference proteome</keyword>
<evidence type="ECO:0000313" key="2">
    <source>
        <dbReference type="EMBL" id="KAG8467795.1"/>
    </source>
</evidence>
<dbReference type="EMBL" id="JAGTXO010000005">
    <property type="protein sequence ID" value="KAG8467795.1"/>
    <property type="molecule type" value="Genomic_DNA"/>
</dbReference>
<reference evidence="2" key="1">
    <citation type="submission" date="2021-05" db="EMBL/GenBank/DDBJ databases">
        <title>The genome of the haptophyte Pavlova lutheri (Diacronema luteri, Pavlovales) - a model for lipid biosynthesis in eukaryotic algae.</title>
        <authorList>
            <person name="Hulatt C.J."/>
            <person name="Posewitz M.C."/>
        </authorList>
    </citation>
    <scope>NUCLEOTIDE SEQUENCE</scope>
    <source>
        <strain evidence="2">NIVA-4/92</strain>
    </source>
</reference>
<dbReference type="Proteomes" id="UP000751190">
    <property type="component" value="Unassembled WGS sequence"/>
</dbReference>
<evidence type="ECO:0000256" key="1">
    <source>
        <dbReference type="SAM" id="MobiDB-lite"/>
    </source>
</evidence>
<name>A0A8J6CFA1_DIALT</name>
<comment type="caution">
    <text evidence="2">The sequence shown here is derived from an EMBL/GenBank/DDBJ whole genome shotgun (WGS) entry which is preliminary data.</text>
</comment>
<feature type="compositionally biased region" description="Basic residues" evidence="1">
    <location>
        <begin position="16"/>
        <end position="33"/>
    </location>
</feature>